<accession>A0A1M7NFS2</accession>
<organism evidence="1 2">
    <name type="scientific">Cyclobacterium lianum</name>
    <dbReference type="NCBI Taxonomy" id="388280"/>
    <lineage>
        <taxon>Bacteria</taxon>
        <taxon>Pseudomonadati</taxon>
        <taxon>Bacteroidota</taxon>
        <taxon>Cytophagia</taxon>
        <taxon>Cytophagales</taxon>
        <taxon>Cyclobacteriaceae</taxon>
        <taxon>Cyclobacterium</taxon>
    </lineage>
</organism>
<proteinExistence type="predicted"/>
<dbReference type="OrthoDB" id="822648at2"/>
<sequence length="179" mass="20605">MTEEQEQKINGLLEKMLDKNQEEPLKYGEHLARMGNPEIRNKLIQVMNEGDMEDAFLAAKTLSMIPEESDKSLNALLAVIHKPANHTHNGGLVSLLEEFDLSQKFVDLFRIYLFGNFKAAALAKVHLDYTEFDISPRTLKKAEKHWKHFLNNASHDEAFELKREEAETILKELEDLLSE</sequence>
<evidence type="ECO:0008006" key="3">
    <source>
        <dbReference type="Google" id="ProtNLM"/>
    </source>
</evidence>
<keyword evidence="2" id="KW-1185">Reference proteome</keyword>
<name>A0A1M7NFS2_9BACT</name>
<evidence type="ECO:0000313" key="2">
    <source>
        <dbReference type="Proteomes" id="UP000184513"/>
    </source>
</evidence>
<dbReference type="Proteomes" id="UP000184513">
    <property type="component" value="Unassembled WGS sequence"/>
</dbReference>
<dbReference type="STRING" id="388280.SAMN04488057_105289"/>
<protein>
    <recommendedName>
        <fullName evidence="3">HEAT repeat-containing protein</fullName>
    </recommendedName>
</protein>
<reference evidence="1 2" key="1">
    <citation type="submission" date="2016-11" db="EMBL/GenBank/DDBJ databases">
        <authorList>
            <person name="Jaros S."/>
            <person name="Januszkiewicz K."/>
            <person name="Wedrychowicz H."/>
        </authorList>
    </citation>
    <scope>NUCLEOTIDE SEQUENCE [LARGE SCALE GENOMIC DNA]</scope>
    <source>
        <strain evidence="1 2">CGMCC 1.6102</strain>
    </source>
</reference>
<dbReference type="RefSeq" id="WP_073094516.1">
    <property type="nucleotide sequence ID" value="NZ_FRCY01000005.1"/>
</dbReference>
<evidence type="ECO:0000313" key="1">
    <source>
        <dbReference type="EMBL" id="SHN02558.1"/>
    </source>
</evidence>
<gene>
    <name evidence="1" type="ORF">SAMN04488057_105289</name>
</gene>
<dbReference type="EMBL" id="FRCY01000005">
    <property type="protein sequence ID" value="SHN02558.1"/>
    <property type="molecule type" value="Genomic_DNA"/>
</dbReference>
<dbReference type="AlphaFoldDB" id="A0A1M7NFS2"/>